<proteinExistence type="predicted"/>
<keyword evidence="1" id="KW-0472">Membrane</keyword>
<feature type="transmembrane region" description="Helical" evidence="1">
    <location>
        <begin position="20"/>
        <end position="41"/>
    </location>
</feature>
<gene>
    <name evidence="2" type="ORF">QBA37_35250</name>
</gene>
<protein>
    <recommendedName>
        <fullName evidence="4">Holin</fullName>
    </recommendedName>
</protein>
<reference evidence="2 3" key="1">
    <citation type="submission" date="2023-04" db="EMBL/GenBank/DDBJ databases">
        <title>Genomic diversity of scab-causing Streptomyces spp. in the province of Quebec, Canada.</title>
        <authorList>
            <person name="Biessy A."/>
            <person name="Cadieux M."/>
            <person name="Ciotola M."/>
            <person name="Filion M."/>
        </authorList>
    </citation>
    <scope>NUCLEOTIDE SEQUENCE [LARGE SCALE GENOMIC DNA]</scope>
    <source>
        <strain evidence="2 3">B21-103</strain>
    </source>
</reference>
<dbReference type="RefSeq" id="WP_319654265.1">
    <property type="nucleotide sequence ID" value="NZ_JARUMK010000002.1"/>
</dbReference>
<keyword evidence="3" id="KW-1185">Reference proteome</keyword>
<dbReference type="EMBL" id="JARUMK010000002">
    <property type="protein sequence ID" value="MEH0564429.1"/>
    <property type="molecule type" value="Genomic_DNA"/>
</dbReference>
<dbReference type="Proteomes" id="UP001382181">
    <property type="component" value="Unassembled WGS sequence"/>
</dbReference>
<evidence type="ECO:0000256" key="1">
    <source>
        <dbReference type="SAM" id="Phobius"/>
    </source>
</evidence>
<name>A0ABU8ADH6_9ACTN</name>
<keyword evidence="1" id="KW-1133">Transmembrane helix</keyword>
<evidence type="ECO:0008006" key="4">
    <source>
        <dbReference type="Google" id="ProtNLM"/>
    </source>
</evidence>
<keyword evidence="1" id="KW-0812">Transmembrane</keyword>
<accession>A0ABU8ADH6</accession>
<comment type="caution">
    <text evidence="2">The sequence shown here is derived from an EMBL/GenBank/DDBJ whole genome shotgun (WGS) entry which is preliminary data.</text>
</comment>
<evidence type="ECO:0000313" key="3">
    <source>
        <dbReference type="Proteomes" id="UP001382181"/>
    </source>
</evidence>
<evidence type="ECO:0000313" key="2">
    <source>
        <dbReference type="EMBL" id="MEH0564429.1"/>
    </source>
</evidence>
<feature type="transmembrane region" description="Helical" evidence="1">
    <location>
        <begin position="47"/>
        <end position="71"/>
    </location>
</feature>
<organism evidence="2 3">
    <name type="scientific">Streptomyces silvae</name>
    <dbReference type="NCBI Taxonomy" id="2803812"/>
    <lineage>
        <taxon>Bacteria</taxon>
        <taxon>Bacillati</taxon>
        <taxon>Actinomycetota</taxon>
        <taxon>Actinomycetes</taxon>
        <taxon>Kitasatosporales</taxon>
        <taxon>Streptomycetaceae</taxon>
        <taxon>Streptomyces</taxon>
    </lineage>
</organism>
<sequence>MTTATNHDGNSNSARQPSRAIQFAGALTTTLAAGGILVLSLTGHTDVIPAVAALGGVGLIGGAAPVTVNIIKNVKQP</sequence>